<feature type="compositionally biased region" description="Basic residues" evidence="4">
    <location>
        <begin position="532"/>
        <end position="542"/>
    </location>
</feature>
<dbReference type="GO" id="GO:0005852">
    <property type="term" value="C:eukaryotic translation initiation factor 3 complex"/>
    <property type="evidence" value="ECO:0007669"/>
    <property type="project" value="InterPro"/>
</dbReference>
<gene>
    <name evidence="6" type="ORF">ASTO00021_LOCUS15833</name>
</gene>
<feature type="compositionally biased region" description="Basic and acidic residues" evidence="4">
    <location>
        <begin position="517"/>
        <end position="529"/>
    </location>
</feature>
<evidence type="ECO:0000259" key="5">
    <source>
        <dbReference type="PROSITE" id="PS50250"/>
    </source>
</evidence>
<name>A0A7S3V1S5_9STRA</name>
<dbReference type="SMART" id="SM00088">
    <property type="entry name" value="PINT"/>
    <property type="match status" value="1"/>
</dbReference>
<dbReference type="InterPro" id="IPR000717">
    <property type="entry name" value="PCI_dom"/>
</dbReference>
<dbReference type="PROSITE" id="PS50250">
    <property type="entry name" value="PCI"/>
    <property type="match status" value="1"/>
</dbReference>
<protein>
    <recommendedName>
        <fullName evidence="5">PCI domain-containing protein</fullName>
    </recommendedName>
</protein>
<feature type="domain" description="PCI" evidence="5">
    <location>
        <begin position="313"/>
        <end position="485"/>
    </location>
</feature>
<organism evidence="6">
    <name type="scientific">Aplanochytrium stocchinoi</name>
    <dbReference type="NCBI Taxonomy" id="215587"/>
    <lineage>
        <taxon>Eukaryota</taxon>
        <taxon>Sar</taxon>
        <taxon>Stramenopiles</taxon>
        <taxon>Bigyra</taxon>
        <taxon>Labyrinthulomycetes</taxon>
        <taxon>Thraustochytrida</taxon>
        <taxon>Thraustochytriidae</taxon>
        <taxon>Aplanochytrium</taxon>
    </lineage>
</organism>
<feature type="compositionally biased region" description="Basic and acidic residues" evidence="4">
    <location>
        <begin position="32"/>
        <end position="41"/>
    </location>
</feature>
<evidence type="ECO:0000313" key="6">
    <source>
        <dbReference type="EMBL" id="CAE0445829.1"/>
    </source>
</evidence>
<accession>A0A7S3V1S5</accession>
<sequence length="574" mass="65082">MGAMLAIIREQTSKGKTTAKDKEPIKEEEEKEEKQDTETRDPNIIGVVGDLAVFVQRLGIEYEKSLRHIDNHSQEYIRRLADEGKLVNVANDVFSYLQRISDTAGAAKQAILIVEHIYYKHDSIALPVHQAQAITNKFGDRTLLHPSCWADAAVREDNSNVEKVHPGAALGGPSDAAEAEVYNAHSEMEALCSFVYKYGNDDGKVRAMLCHIYHFAIHDEFYKARDLLLMSRLQDTIHNTTIETQILFNRTMVQLGLCAFRAGLIQECHNCLVEICQQSRAKELLAQGLAWRNSRFERNPEKEKAERRRLVPYHMHINLELLECCHLISAMLLEIPHQAKAEFDSGSHMISKSFRRLLDNYSRQVFTGPPENTRDHVLAAAIAMKEGDWQKASDLLLGLAIWNLLANPSDVKEMLLRKVKEESLRTFMLTYGSHYNSMKQSQLCELFGLDNNQVHAIVSKMMIGEELQASWDQPTASIVLHKVEPTHLQALALQFSDKIAQMVENNERSLGGGFEGFDGRRRGERDGGRSGRGGRGRGRGGRRGGFQRYRPRNTAGYRPRGNQAYRPRRQYVKA</sequence>
<dbReference type="InterPro" id="IPR027516">
    <property type="entry name" value="EIF3C"/>
</dbReference>
<reference evidence="6" key="1">
    <citation type="submission" date="2021-01" db="EMBL/GenBank/DDBJ databases">
        <authorList>
            <person name="Corre E."/>
            <person name="Pelletier E."/>
            <person name="Niang G."/>
            <person name="Scheremetjew M."/>
            <person name="Finn R."/>
            <person name="Kale V."/>
            <person name="Holt S."/>
            <person name="Cochrane G."/>
            <person name="Meng A."/>
            <person name="Brown T."/>
            <person name="Cohen L."/>
        </authorList>
    </citation>
    <scope>NUCLEOTIDE SEQUENCE</scope>
    <source>
        <strain evidence="6">GSBS06</strain>
    </source>
</reference>
<dbReference type="GO" id="GO:0003743">
    <property type="term" value="F:translation initiation factor activity"/>
    <property type="evidence" value="ECO:0007669"/>
    <property type="project" value="UniProtKB-KW"/>
</dbReference>
<evidence type="ECO:0000256" key="1">
    <source>
        <dbReference type="ARBA" id="ARBA00022490"/>
    </source>
</evidence>
<dbReference type="EMBL" id="HBIN01020688">
    <property type="protein sequence ID" value="CAE0445829.1"/>
    <property type="molecule type" value="Transcribed_RNA"/>
</dbReference>
<evidence type="ECO:0000256" key="4">
    <source>
        <dbReference type="SAM" id="MobiDB-lite"/>
    </source>
</evidence>
<dbReference type="AlphaFoldDB" id="A0A7S3V1S5"/>
<evidence type="ECO:0000256" key="2">
    <source>
        <dbReference type="ARBA" id="ARBA00022540"/>
    </source>
</evidence>
<dbReference type="Pfam" id="PF05470">
    <property type="entry name" value="eIF-3c_N"/>
    <property type="match status" value="1"/>
</dbReference>
<dbReference type="PANTHER" id="PTHR13937:SF0">
    <property type="entry name" value="EUKARYOTIC TRANSLATION INITIATION FACTOR 3 SUBUNIT C-RELATED"/>
    <property type="match status" value="1"/>
</dbReference>
<proteinExistence type="predicted"/>
<dbReference type="PANTHER" id="PTHR13937">
    <property type="entry name" value="EUKARYOTIC TRANSLATION INITATION FACTOR 3, SUBUNIT 8 EIF3S8 -RELATED"/>
    <property type="match status" value="1"/>
</dbReference>
<keyword evidence="2" id="KW-0396">Initiation factor</keyword>
<evidence type="ECO:0000256" key="3">
    <source>
        <dbReference type="ARBA" id="ARBA00022917"/>
    </source>
</evidence>
<dbReference type="Pfam" id="PF26569">
    <property type="entry name" value="EIF3CL_C"/>
    <property type="match status" value="1"/>
</dbReference>
<dbReference type="InterPro" id="IPR058999">
    <property type="entry name" value="EIF3CL_C"/>
</dbReference>
<keyword evidence="3" id="KW-0648">Protein biosynthesis</keyword>
<dbReference type="GO" id="GO:0031369">
    <property type="term" value="F:translation initiation factor binding"/>
    <property type="evidence" value="ECO:0007669"/>
    <property type="project" value="InterPro"/>
</dbReference>
<dbReference type="SUPFAM" id="SSF46785">
    <property type="entry name" value="Winged helix' DNA-binding domain"/>
    <property type="match status" value="1"/>
</dbReference>
<keyword evidence="1" id="KW-0963">Cytoplasm</keyword>
<dbReference type="Pfam" id="PF01399">
    <property type="entry name" value="PCI"/>
    <property type="match status" value="1"/>
</dbReference>
<feature type="region of interest" description="Disordered" evidence="4">
    <location>
        <begin position="510"/>
        <end position="574"/>
    </location>
</feature>
<dbReference type="GO" id="GO:0003723">
    <property type="term" value="F:RNA binding"/>
    <property type="evidence" value="ECO:0007669"/>
    <property type="project" value="InterPro"/>
</dbReference>
<dbReference type="InterPro" id="IPR008905">
    <property type="entry name" value="EIF3C_N_dom"/>
</dbReference>
<dbReference type="InterPro" id="IPR036390">
    <property type="entry name" value="WH_DNA-bd_sf"/>
</dbReference>
<feature type="region of interest" description="Disordered" evidence="4">
    <location>
        <begin position="1"/>
        <end position="41"/>
    </location>
</feature>